<dbReference type="PANTHER" id="PTHR41259">
    <property type="entry name" value="DOUBLE-STRAND BREAK REPAIR RAD50 ATPASE, PUTATIVE-RELATED"/>
    <property type="match status" value="1"/>
</dbReference>
<dbReference type="PANTHER" id="PTHR41259:SF1">
    <property type="entry name" value="DOUBLE-STRAND BREAK REPAIR RAD50 ATPASE, PUTATIVE-RELATED"/>
    <property type="match status" value="1"/>
</dbReference>
<keyword evidence="1" id="KW-0175">Coiled coil</keyword>
<evidence type="ECO:0000313" key="4">
    <source>
        <dbReference type="EMBL" id="MBP1919541.1"/>
    </source>
</evidence>
<keyword evidence="2" id="KW-1133">Transmembrane helix</keyword>
<keyword evidence="4" id="KW-0378">Hydrolase</keyword>
<dbReference type="RefSeq" id="WP_209459741.1">
    <property type="nucleotide sequence ID" value="NZ_JAGGKC010000016.1"/>
</dbReference>
<dbReference type="SUPFAM" id="SSF52540">
    <property type="entry name" value="P-loop containing nucleoside triphosphate hydrolases"/>
    <property type="match status" value="1"/>
</dbReference>
<dbReference type="InterPro" id="IPR027417">
    <property type="entry name" value="P-loop_NTPase"/>
</dbReference>
<keyword evidence="2" id="KW-0472">Membrane</keyword>
<keyword evidence="4" id="KW-0269">Exonuclease</keyword>
<proteinExistence type="predicted"/>
<keyword evidence="2" id="KW-0812">Transmembrane</keyword>
<evidence type="ECO:0000313" key="5">
    <source>
        <dbReference type="Proteomes" id="UP001519271"/>
    </source>
</evidence>
<gene>
    <name evidence="4" type="ORF">J2Z34_002030</name>
</gene>
<dbReference type="InterPro" id="IPR038729">
    <property type="entry name" value="Rad50/SbcC_AAA"/>
</dbReference>
<sequence>MRLKRIKITRFGKLRDTDFELKDGINIIYGGNEAGKSTMINFLAVALYGSLAAVKSGRETIRKRSLPFDGGHAAGVLEVEHDGKVCVVEKRLGTTRKEDSTRSYSKEDFGQLPWGQEPGKDILGIGGGTFLKTLFVPQSGASFSEERDEGLVQRLANLLDTGDEDVSYNKAVEALEEELKGIRNQRRTGSLDAIYQKRTRLAEQLSESQRSRNEAQELEDKLKLLIDEREALRKKSSELHAVKERQRLGSIREEYFRLKSMKSELDSLKDSSFELGSVPDDESLKALEESEIEISRLRDEHEGILLSSVEAERDLTALSMEMDSYSWFRSSSDDSLREMVSLDREIARLSERLRSLSPESREMKAISGRRVELKRLLSDYERELTILKPGTRSWIFILPLVLLLAASYMFYRSNFPFAAAFAALAILSYAGGRRISASRRRKALSMSDILEDEIIALSKELGLDPVEVLKAKKAIDMMPDEEEASELEKRLSSFAERRDSVLAVSQSRDMDDFLRRYDQARTLSAYEKEITSRRDSLKTEAAVALESLESNSRVLIDGLTQYGFSGSPADTGVYLEYLRSQSVKKRNLAMRQEALDLSIRTLIGDKDEAEVLKELELIDSLGLEPGITSEELDRRLRDNSSREVILTEAIGEASRSLSDATAGALNQIDAEDELLSLEIEAETIEKREKSLKLALEVIKESYREFRQGYSPELDRRVSRIFSEMTGTDRTIGVSEFFSMEYLEDGFRKEGAYLSKGAYEQLYLALRLATCDMMFGDSVIPVIMDEPFVHYHRERLENTLDYLSDRTKNRQYIIFTCHEREIDYLKDKANVIRI</sequence>
<reference evidence="4 5" key="1">
    <citation type="submission" date="2021-03" db="EMBL/GenBank/DDBJ databases">
        <title>Genomic Encyclopedia of Type Strains, Phase IV (KMG-IV): sequencing the most valuable type-strain genomes for metagenomic binning, comparative biology and taxonomic classification.</title>
        <authorList>
            <person name="Goeker M."/>
        </authorList>
    </citation>
    <scope>NUCLEOTIDE SEQUENCE [LARGE SCALE GENOMIC DNA]</scope>
    <source>
        <strain evidence="4 5">DSM 6139</strain>
    </source>
</reference>
<feature type="transmembrane region" description="Helical" evidence="2">
    <location>
        <begin position="394"/>
        <end position="411"/>
    </location>
</feature>
<feature type="domain" description="Rad50/SbcC-type AAA" evidence="3">
    <location>
        <begin position="5"/>
        <end position="246"/>
    </location>
</feature>
<name>A0ABS4G4S1_9CLOT</name>
<feature type="coiled-coil region" evidence="1">
    <location>
        <begin position="165"/>
        <end position="235"/>
    </location>
</feature>
<keyword evidence="5" id="KW-1185">Reference proteome</keyword>
<comment type="caution">
    <text evidence="4">The sequence shown here is derived from an EMBL/GenBank/DDBJ whole genome shotgun (WGS) entry which is preliminary data.</text>
</comment>
<protein>
    <submittedName>
        <fullName evidence="4">DNA repair exonuclease SbcCD ATPase subunit</fullName>
    </submittedName>
</protein>
<evidence type="ECO:0000259" key="3">
    <source>
        <dbReference type="Pfam" id="PF13476"/>
    </source>
</evidence>
<dbReference type="EMBL" id="JAGGKC010000016">
    <property type="protein sequence ID" value="MBP1919541.1"/>
    <property type="molecule type" value="Genomic_DNA"/>
</dbReference>
<feature type="transmembrane region" description="Helical" evidence="2">
    <location>
        <begin position="417"/>
        <end position="436"/>
    </location>
</feature>
<organism evidence="4 5">
    <name type="scientific">Youngiibacter multivorans</name>
    <dbReference type="NCBI Taxonomy" id="937251"/>
    <lineage>
        <taxon>Bacteria</taxon>
        <taxon>Bacillati</taxon>
        <taxon>Bacillota</taxon>
        <taxon>Clostridia</taxon>
        <taxon>Eubacteriales</taxon>
        <taxon>Clostridiaceae</taxon>
        <taxon>Youngiibacter</taxon>
    </lineage>
</organism>
<accession>A0ABS4G4S1</accession>
<keyword evidence="4" id="KW-0540">Nuclease</keyword>
<dbReference type="Pfam" id="PF13476">
    <property type="entry name" value="AAA_23"/>
    <property type="match status" value="1"/>
</dbReference>
<feature type="coiled-coil region" evidence="1">
    <location>
        <begin position="332"/>
        <end position="383"/>
    </location>
</feature>
<evidence type="ECO:0000256" key="2">
    <source>
        <dbReference type="SAM" id="Phobius"/>
    </source>
</evidence>
<dbReference type="Proteomes" id="UP001519271">
    <property type="component" value="Unassembled WGS sequence"/>
</dbReference>
<dbReference type="GO" id="GO:0004527">
    <property type="term" value="F:exonuclease activity"/>
    <property type="evidence" value="ECO:0007669"/>
    <property type="project" value="UniProtKB-KW"/>
</dbReference>
<dbReference type="Gene3D" id="3.40.50.300">
    <property type="entry name" value="P-loop containing nucleotide triphosphate hydrolases"/>
    <property type="match status" value="2"/>
</dbReference>
<evidence type="ECO:0000256" key="1">
    <source>
        <dbReference type="SAM" id="Coils"/>
    </source>
</evidence>